<dbReference type="InterPro" id="IPR036188">
    <property type="entry name" value="FAD/NAD-bd_sf"/>
</dbReference>
<evidence type="ECO:0008006" key="4">
    <source>
        <dbReference type="Google" id="ProtNLM"/>
    </source>
</evidence>
<dbReference type="GO" id="GO:0004497">
    <property type="term" value="F:monooxygenase activity"/>
    <property type="evidence" value="ECO:0007669"/>
    <property type="project" value="TreeGrafter"/>
</dbReference>
<keyword evidence="1" id="KW-0560">Oxidoreductase</keyword>
<dbReference type="PANTHER" id="PTHR43539">
    <property type="entry name" value="FLAVIN-BINDING MONOOXYGENASE-LIKE PROTEIN (AFU_ORTHOLOGUE AFUA_4G09220)"/>
    <property type="match status" value="1"/>
</dbReference>
<dbReference type="RefSeq" id="XP_018996079.1">
    <property type="nucleotide sequence ID" value="XM_019135676.1"/>
</dbReference>
<evidence type="ECO:0000256" key="1">
    <source>
        <dbReference type="ARBA" id="ARBA00023002"/>
    </source>
</evidence>
<gene>
    <name evidence="2" type="ORF">L202_02143</name>
</gene>
<name>A0A1E3HZJ2_9TREE</name>
<proteinExistence type="predicted"/>
<dbReference type="AlphaFoldDB" id="A0A1E3HZJ2"/>
<dbReference type="InterPro" id="IPR050982">
    <property type="entry name" value="Auxin_biosynth/cation_transpt"/>
</dbReference>
<dbReference type="Proteomes" id="UP000094065">
    <property type="component" value="Unassembled WGS sequence"/>
</dbReference>
<evidence type="ECO:0000313" key="2">
    <source>
        <dbReference type="EMBL" id="ODN81760.1"/>
    </source>
</evidence>
<organism evidence="2 3">
    <name type="scientific">Cryptococcus amylolentus CBS 6039</name>
    <dbReference type="NCBI Taxonomy" id="1295533"/>
    <lineage>
        <taxon>Eukaryota</taxon>
        <taxon>Fungi</taxon>
        <taxon>Dikarya</taxon>
        <taxon>Basidiomycota</taxon>
        <taxon>Agaricomycotina</taxon>
        <taxon>Tremellomycetes</taxon>
        <taxon>Tremellales</taxon>
        <taxon>Cryptococcaceae</taxon>
        <taxon>Cryptococcus</taxon>
    </lineage>
</organism>
<dbReference type="GeneID" id="30153452"/>
<sequence>MSPTAINDNFHQVDIQDLKSKVVEGHVELEETPKPPVADDFMYDFKYNHSLPTTDALGVSIPDDADPQAAAEELLATLSQALGKGDAQAFTGLFLDYGVWRDKLAFSWDYRTFNWAENISQAAADLLPTNRCAKFEILKPAPAFQNPYPDLGFLQFIVAFDTPLVRASGLINAVYTKEGWKIWTLHTVAESLLQFPEVDPSDGHMTGSVSWENQRAADDDQIKPDVLVVGGGQNGLAIAARLKALGVPNLIIERNAEIGEIWRKRYEYLSLHFPHWADHLPYFPFPKQWPTYTPAQKLGIFMQWYASALELPVWTKSTIAKAEQDVDGKWTVEINKDGETRVLHPKHVVMATSLCGVPMMPVVPGMDKWKGTVRHSTAHDSSRDWVGKKVLVVGTSSSGFDTAYDCARRDIDVTLLQRSPTYVMSLTHSVPRGIGNYEPKKGLPLPDLEEQDRLFHGTPLGPGEPLARRNRATLEKLDKELLDGLHAKGLKTYPGQRGTGQVTLGSTRNGGFYFEAGACEQIIKGKIKVEQGFVESFTEDKVILSGGREKEFDLVVFATGFSGTIDSIRATLGEEIAGKCGPIWGVDEEGELNSVYKECGIPNLWLMLGYLPMTRYHSKLVALRIKALLEGMSPPPYKGARK</sequence>
<evidence type="ECO:0000313" key="3">
    <source>
        <dbReference type="Proteomes" id="UP000094065"/>
    </source>
</evidence>
<dbReference type="PRINTS" id="PR00411">
    <property type="entry name" value="PNDRDTASEI"/>
</dbReference>
<keyword evidence="3" id="KW-1185">Reference proteome</keyword>
<dbReference type="Gene3D" id="3.50.50.60">
    <property type="entry name" value="FAD/NAD(P)-binding domain"/>
    <property type="match status" value="1"/>
</dbReference>
<comment type="caution">
    <text evidence="2">The sequence shown here is derived from an EMBL/GenBank/DDBJ whole genome shotgun (WGS) entry which is preliminary data.</text>
</comment>
<dbReference type="EMBL" id="AWGJ01000003">
    <property type="protein sequence ID" value="ODN81760.1"/>
    <property type="molecule type" value="Genomic_DNA"/>
</dbReference>
<dbReference type="Pfam" id="PF13738">
    <property type="entry name" value="Pyr_redox_3"/>
    <property type="match status" value="1"/>
</dbReference>
<protein>
    <recommendedName>
        <fullName evidence="4">FAD/NAD(P)-binding domain-containing protein</fullName>
    </recommendedName>
</protein>
<reference evidence="2 3" key="1">
    <citation type="submission" date="2016-06" db="EMBL/GenBank/DDBJ databases">
        <title>Evolution of pathogenesis and genome organization in the Tremellales.</title>
        <authorList>
            <person name="Cuomo C."/>
            <person name="Litvintseva A."/>
            <person name="Heitman J."/>
            <person name="Chen Y."/>
            <person name="Sun S."/>
            <person name="Springer D."/>
            <person name="Dromer F."/>
            <person name="Young S."/>
            <person name="Zeng Q."/>
            <person name="Chapman S."/>
            <person name="Gujja S."/>
            <person name="Saif S."/>
            <person name="Birren B."/>
        </authorList>
    </citation>
    <scope>NUCLEOTIDE SEQUENCE [LARGE SCALE GENOMIC DNA]</scope>
    <source>
        <strain evidence="2 3">CBS 6039</strain>
    </source>
</reference>
<dbReference type="PANTHER" id="PTHR43539:SF26">
    <property type="entry name" value="MONOOXYGENASE, PUTATIVE-RELATED"/>
    <property type="match status" value="1"/>
</dbReference>
<dbReference type="STRING" id="1295533.A0A1E3HZJ2"/>
<dbReference type="SUPFAM" id="SSF51905">
    <property type="entry name" value="FAD/NAD(P)-binding domain"/>
    <property type="match status" value="2"/>
</dbReference>
<dbReference type="OrthoDB" id="74360at2759"/>
<accession>A0A1E3HZJ2</accession>
<dbReference type="GO" id="GO:0050660">
    <property type="term" value="F:flavin adenine dinucleotide binding"/>
    <property type="evidence" value="ECO:0007669"/>
    <property type="project" value="TreeGrafter"/>
</dbReference>